<dbReference type="EMBL" id="BKAL01000011">
    <property type="protein sequence ID" value="GEP70334.1"/>
    <property type="molecule type" value="Genomic_DNA"/>
</dbReference>
<reference evidence="1 2" key="1">
    <citation type="submission" date="2019-07" db="EMBL/GenBank/DDBJ databases">
        <title>Whole genome shotgun sequence of Cellulomonas soli NBRC 109434.</title>
        <authorList>
            <person name="Hosoyama A."/>
            <person name="Uohara A."/>
            <person name="Ohji S."/>
            <person name="Ichikawa N."/>
        </authorList>
    </citation>
    <scope>NUCLEOTIDE SEQUENCE [LARGE SCALE GENOMIC DNA]</scope>
    <source>
        <strain evidence="1 2">NBRC 109434</strain>
    </source>
</reference>
<dbReference type="Proteomes" id="UP000321798">
    <property type="component" value="Unassembled WGS sequence"/>
</dbReference>
<dbReference type="OrthoDB" id="9850572at2"/>
<evidence type="ECO:0000313" key="1">
    <source>
        <dbReference type="EMBL" id="GEP70334.1"/>
    </source>
</evidence>
<sequence length="283" mass="29115">MVYTLSSPSVLAADAACHSQARALVACLTRAFSLTPDACAPAPHDQAATAIAWGMVEFVDMTAPSTARALATVVGGRHLPDAPSLARTRLGSARDVARLVLAETGPWPDAPEVTLPGLGAHAAPAAAAAAAAAAWWSRPELPIEHFRSLTDPWRAMIALDEAEPAPAADVYGERADAVADALAALACPSTDLASLAALRWPFGTWQNAMHAAAWAAFHQDRLHAQMVAVLAATGQVLAANPGAGPVELRSALHAAHALVVGALLGDVLDTEPLQVLRMAEAGL</sequence>
<protein>
    <submittedName>
        <fullName evidence="1">Uncharacterized protein</fullName>
    </submittedName>
</protein>
<gene>
    <name evidence="1" type="ORF">CSO01_30490</name>
</gene>
<proteinExistence type="predicted"/>
<comment type="caution">
    <text evidence="1">The sequence shown here is derived from an EMBL/GenBank/DDBJ whole genome shotgun (WGS) entry which is preliminary data.</text>
</comment>
<keyword evidence="2" id="KW-1185">Reference proteome</keyword>
<organism evidence="1 2">
    <name type="scientific">Cellulomonas soli</name>
    <dbReference type="NCBI Taxonomy" id="931535"/>
    <lineage>
        <taxon>Bacteria</taxon>
        <taxon>Bacillati</taxon>
        <taxon>Actinomycetota</taxon>
        <taxon>Actinomycetes</taxon>
        <taxon>Micrococcales</taxon>
        <taxon>Cellulomonadaceae</taxon>
        <taxon>Cellulomonas</taxon>
    </lineage>
</organism>
<evidence type="ECO:0000313" key="2">
    <source>
        <dbReference type="Proteomes" id="UP000321798"/>
    </source>
</evidence>
<name>A0A512PGK6_9CELL</name>
<accession>A0A512PGK6</accession>
<dbReference type="AlphaFoldDB" id="A0A512PGK6"/>
<dbReference type="RefSeq" id="WP_146954103.1">
    <property type="nucleotide sequence ID" value="NZ_BAABBJ010000014.1"/>
</dbReference>